<dbReference type="RefSeq" id="XP_003670090.1">
    <property type="nucleotide sequence ID" value="XM_003670042.1"/>
</dbReference>
<dbReference type="GeneID" id="11498791"/>
<name>G0WAS7_NAUDC</name>
<accession>G0WAS7</accession>
<dbReference type="OrthoDB" id="4070651at2759"/>
<organism evidence="2 3">
    <name type="scientific">Naumovozyma dairenensis (strain ATCC 10597 / BCRC 20456 / CBS 421 / NBRC 0211 / NRRL Y-12639)</name>
    <name type="common">Saccharomyces dairenensis</name>
    <dbReference type="NCBI Taxonomy" id="1071378"/>
    <lineage>
        <taxon>Eukaryota</taxon>
        <taxon>Fungi</taxon>
        <taxon>Dikarya</taxon>
        <taxon>Ascomycota</taxon>
        <taxon>Saccharomycotina</taxon>
        <taxon>Saccharomycetes</taxon>
        <taxon>Saccharomycetales</taxon>
        <taxon>Saccharomycetaceae</taxon>
        <taxon>Naumovozyma</taxon>
    </lineage>
</organism>
<dbReference type="Proteomes" id="UP000000689">
    <property type="component" value="Chromosome 5"/>
</dbReference>
<evidence type="ECO:0008006" key="4">
    <source>
        <dbReference type="Google" id="ProtNLM"/>
    </source>
</evidence>
<keyword evidence="3" id="KW-1185">Reference proteome</keyword>
<dbReference type="HOGENOM" id="CLU_976918_0_0_1"/>
<evidence type="ECO:0000313" key="3">
    <source>
        <dbReference type="Proteomes" id="UP000000689"/>
    </source>
</evidence>
<dbReference type="eggNOG" id="ENOG502SC3B">
    <property type="taxonomic scope" value="Eukaryota"/>
</dbReference>
<evidence type="ECO:0000256" key="1">
    <source>
        <dbReference type="SAM" id="MobiDB-lite"/>
    </source>
</evidence>
<dbReference type="AlphaFoldDB" id="G0WAS7"/>
<feature type="region of interest" description="Disordered" evidence="1">
    <location>
        <begin position="1"/>
        <end position="36"/>
    </location>
</feature>
<sequence>MAKTLAQGRKPGSGRKPGKGKTLKEGRKPGSGRRRKTIVTEQQDGDHNLENINIAHTHMNTITNTQIQTPLQSHVPLTLLSPSSIPTLPLAPLSPPKDNFEMKLTARDLETVDALRGLIQSSNGFRNSISLPPISMDNNGFNNDNNNHNVELHVMHDHIITRPKSVIPFISDHNSNNNNNNNNEQYQDQNHLLYPQTHFHTSMEAFKASRRTSINLIKTPSESYNNSIHNNNNDNTQTNNENTRMVMLRNTSSVNQTDNNHITVKQTVNVSTGNNKSSYHVTTTI</sequence>
<proteinExistence type="predicted"/>
<dbReference type="EMBL" id="HE580271">
    <property type="protein sequence ID" value="CCD24847.1"/>
    <property type="molecule type" value="Genomic_DNA"/>
</dbReference>
<feature type="compositionally biased region" description="Basic residues" evidence="1">
    <location>
        <begin position="12"/>
        <end position="21"/>
    </location>
</feature>
<dbReference type="KEGG" id="ndi:NDAI_0E00310"/>
<protein>
    <recommendedName>
        <fullName evidence="4">Oligo(A)/oligo(T)-binding protein</fullName>
    </recommendedName>
</protein>
<evidence type="ECO:0000313" key="2">
    <source>
        <dbReference type="EMBL" id="CCD24847.1"/>
    </source>
</evidence>
<gene>
    <name evidence="2" type="primary">NDAI0E00310</name>
    <name evidence="2" type="ordered locus">NDAI_0E00310</name>
</gene>
<reference evidence="2 3" key="1">
    <citation type="journal article" date="2011" name="Proc. Natl. Acad. Sci. U.S.A.">
        <title>Evolutionary erosion of yeast sex chromosomes by mating-type switching accidents.</title>
        <authorList>
            <person name="Gordon J.L."/>
            <person name="Armisen D."/>
            <person name="Proux-Wera E."/>
            <person name="Oheigeartaigh S.S."/>
            <person name="Byrne K.P."/>
            <person name="Wolfe K.H."/>
        </authorList>
    </citation>
    <scope>NUCLEOTIDE SEQUENCE [LARGE SCALE GENOMIC DNA]</scope>
    <source>
        <strain evidence="3">ATCC 10597 / BCRC 20456 / CBS 421 / NBRC 0211 / NRRL Y-12639</strain>
    </source>
</reference>